<dbReference type="PROSITE" id="PS00636">
    <property type="entry name" value="DNAJ_1"/>
    <property type="match status" value="1"/>
</dbReference>
<dbReference type="SUPFAM" id="SSF46565">
    <property type="entry name" value="Chaperone J-domain"/>
    <property type="match status" value="1"/>
</dbReference>
<dbReference type="GO" id="GO:0009507">
    <property type="term" value="C:chloroplast"/>
    <property type="evidence" value="ECO:0007669"/>
    <property type="project" value="TreeGrafter"/>
</dbReference>
<evidence type="ECO:0000259" key="1">
    <source>
        <dbReference type="PROSITE" id="PS50076"/>
    </source>
</evidence>
<dbReference type="OrthoDB" id="445556at2759"/>
<dbReference type="Pfam" id="PF00226">
    <property type="entry name" value="DnaJ"/>
    <property type="match status" value="1"/>
</dbReference>
<dbReference type="AlphaFoldDB" id="A0A5J5C5J7"/>
<dbReference type="PROSITE" id="PS50076">
    <property type="entry name" value="DNAJ_2"/>
    <property type="match status" value="1"/>
</dbReference>
<organism evidence="2 3">
    <name type="scientific">Nyssa sinensis</name>
    <dbReference type="NCBI Taxonomy" id="561372"/>
    <lineage>
        <taxon>Eukaryota</taxon>
        <taxon>Viridiplantae</taxon>
        <taxon>Streptophyta</taxon>
        <taxon>Embryophyta</taxon>
        <taxon>Tracheophyta</taxon>
        <taxon>Spermatophyta</taxon>
        <taxon>Magnoliopsida</taxon>
        <taxon>eudicotyledons</taxon>
        <taxon>Gunneridae</taxon>
        <taxon>Pentapetalae</taxon>
        <taxon>asterids</taxon>
        <taxon>Cornales</taxon>
        <taxon>Nyssaceae</taxon>
        <taxon>Nyssa</taxon>
    </lineage>
</organism>
<dbReference type="Gene3D" id="1.10.287.110">
    <property type="entry name" value="DnaJ domain"/>
    <property type="match status" value="1"/>
</dbReference>
<keyword evidence="3" id="KW-1185">Reference proteome</keyword>
<protein>
    <recommendedName>
        <fullName evidence="1">J domain-containing protein</fullName>
    </recommendedName>
</protein>
<dbReference type="Proteomes" id="UP000325577">
    <property type="component" value="Linkage Group LG0"/>
</dbReference>
<dbReference type="InterPro" id="IPR036869">
    <property type="entry name" value="J_dom_sf"/>
</dbReference>
<dbReference type="CDD" id="cd06257">
    <property type="entry name" value="DnaJ"/>
    <property type="match status" value="1"/>
</dbReference>
<dbReference type="InterPro" id="IPR053232">
    <property type="entry name" value="DnaJ_C/III_chloroplastic"/>
</dbReference>
<dbReference type="InterPro" id="IPR018253">
    <property type="entry name" value="DnaJ_domain_CS"/>
</dbReference>
<feature type="domain" description="J" evidence="1">
    <location>
        <begin position="92"/>
        <end position="159"/>
    </location>
</feature>
<dbReference type="SMART" id="SM00271">
    <property type="entry name" value="DnaJ"/>
    <property type="match status" value="1"/>
</dbReference>
<gene>
    <name evidence="2" type="ORF">F0562_002262</name>
</gene>
<dbReference type="PRINTS" id="PR00625">
    <property type="entry name" value="JDOMAIN"/>
</dbReference>
<dbReference type="InterPro" id="IPR001623">
    <property type="entry name" value="DnaJ_domain"/>
</dbReference>
<dbReference type="FunFam" id="1.10.287.110:FF:000145">
    <property type="entry name" value="Chaperone protein dnaJ 20, chloroplastic"/>
    <property type="match status" value="1"/>
</dbReference>
<proteinExistence type="predicted"/>
<accession>A0A5J5C5J7</accession>
<reference evidence="2 3" key="1">
    <citation type="submission" date="2019-09" db="EMBL/GenBank/DDBJ databases">
        <title>A chromosome-level genome assembly of the Chinese tupelo Nyssa sinensis.</title>
        <authorList>
            <person name="Yang X."/>
            <person name="Kang M."/>
            <person name="Yang Y."/>
            <person name="Xiong H."/>
            <person name="Wang M."/>
            <person name="Zhang Z."/>
            <person name="Wang Z."/>
            <person name="Wu H."/>
            <person name="Ma T."/>
            <person name="Liu J."/>
            <person name="Xi Z."/>
        </authorList>
    </citation>
    <scope>NUCLEOTIDE SEQUENCE [LARGE SCALE GENOMIC DNA]</scope>
    <source>
        <strain evidence="2">J267</strain>
        <tissue evidence="2">Leaf</tissue>
    </source>
</reference>
<evidence type="ECO:0000313" key="2">
    <source>
        <dbReference type="EMBL" id="KAA8550578.1"/>
    </source>
</evidence>
<name>A0A5J5C5J7_9ASTE</name>
<dbReference type="PANTHER" id="PTHR45090:SF4">
    <property type="entry name" value="J DOMAIN-CONTAINING PROTEIN"/>
    <property type="match status" value="1"/>
</dbReference>
<dbReference type="EMBL" id="CM018031">
    <property type="protein sequence ID" value="KAA8550578.1"/>
    <property type="molecule type" value="Genomic_DNA"/>
</dbReference>
<sequence>MYREQESRRTKGKDQKEMSYGMISGSEARFNLCTKPSLSTRKSLPEACPRLLFRTNLIKPNISTIRAPSGSYRRRTKAALNSVCGTAQATESFYQLLGIPESGTLSEIKKAYKQLARKYHPDVSPPDRTEEYTKRFILVQEAYETLSDPKSRALYDRDLASGLHLPFSARRRCQYDQRFDEWGEWRNLWQSQLMELRRRSENKDGRRHVSWEARMRRKRSQTFDYDFN</sequence>
<dbReference type="PANTHER" id="PTHR45090">
    <property type="entry name" value="CHAPERONE PROTEIN DNAJ 20 CHLOROPLASTIC"/>
    <property type="match status" value="1"/>
</dbReference>
<evidence type="ECO:0000313" key="3">
    <source>
        <dbReference type="Proteomes" id="UP000325577"/>
    </source>
</evidence>